<dbReference type="InterPro" id="IPR001242">
    <property type="entry name" value="Condensation_dom"/>
</dbReference>
<dbReference type="EMBL" id="JAAGVB010000301">
    <property type="protein sequence ID" value="NEW37012.1"/>
    <property type="molecule type" value="Genomic_DNA"/>
</dbReference>
<comment type="caution">
    <text evidence="2">The sequence shown here is derived from an EMBL/GenBank/DDBJ whole genome shotgun (WGS) entry which is preliminary data.</text>
</comment>
<dbReference type="Gene3D" id="3.30.559.30">
    <property type="entry name" value="Nonribosomal peptide synthetase, condensation domain"/>
    <property type="match status" value="1"/>
</dbReference>
<feature type="domain" description="Condensation" evidence="1">
    <location>
        <begin position="1"/>
        <end position="114"/>
    </location>
</feature>
<sequence length="114" mass="12666">PVRVRVEPGEPFTALLARVRAATLDAFDNADVPFHQIVEAVNPPRVEGRSPLFQTVFSFENLPALPQLELDGLRVAALDLPRESTHFELALTLRPQPAGEGIAAEFRYATERYD</sequence>
<dbReference type="RefSeq" id="WP_163848597.1">
    <property type="nucleotide sequence ID" value="NZ_JAAGVB010000301.1"/>
</dbReference>
<reference evidence="2 3" key="1">
    <citation type="submission" date="2020-01" db="EMBL/GenBank/DDBJ databases">
        <title>Genetics and antimicrobial susceptibilities of Nocardia species isolated from the soil; a comparison with species isolated from humans.</title>
        <authorList>
            <person name="Carrasco G."/>
            <person name="Monzon S."/>
            <person name="Sansegundo M."/>
            <person name="Garcia E."/>
            <person name="Garrido N."/>
            <person name="Medina M.J."/>
            <person name="Villalon P."/>
            <person name="Ramirez-Arocha A.C."/>
            <person name="Jimenez P."/>
            <person name="Cuesta I."/>
            <person name="Valdezate S."/>
        </authorList>
    </citation>
    <scope>NUCLEOTIDE SEQUENCE [LARGE SCALE GENOMIC DNA]</scope>
    <source>
        <strain evidence="2 3">CNM20110626</strain>
    </source>
</reference>
<accession>A0A6P1CZ07</accession>
<dbReference type="Proteomes" id="UP000471166">
    <property type="component" value="Unassembled WGS sequence"/>
</dbReference>
<proteinExistence type="predicted"/>
<evidence type="ECO:0000313" key="2">
    <source>
        <dbReference type="EMBL" id="NEW37012.1"/>
    </source>
</evidence>
<dbReference type="GO" id="GO:0008610">
    <property type="term" value="P:lipid biosynthetic process"/>
    <property type="evidence" value="ECO:0007669"/>
    <property type="project" value="UniProtKB-ARBA"/>
</dbReference>
<protein>
    <recommendedName>
        <fullName evidence="1">Condensation domain-containing protein</fullName>
    </recommendedName>
</protein>
<dbReference type="InterPro" id="IPR023213">
    <property type="entry name" value="CAT-like_dom_sf"/>
</dbReference>
<dbReference type="SUPFAM" id="SSF52777">
    <property type="entry name" value="CoA-dependent acyltransferases"/>
    <property type="match status" value="1"/>
</dbReference>
<evidence type="ECO:0000313" key="3">
    <source>
        <dbReference type="Proteomes" id="UP000471166"/>
    </source>
</evidence>
<evidence type="ECO:0000259" key="1">
    <source>
        <dbReference type="Pfam" id="PF00668"/>
    </source>
</evidence>
<dbReference type="GO" id="GO:0003824">
    <property type="term" value="F:catalytic activity"/>
    <property type="evidence" value="ECO:0007669"/>
    <property type="project" value="InterPro"/>
</dbReference>
<feature type="non-terminal residue" evidence="2">
    <location>
        <position position="1"/>
    </location>
</feature>
<dbReference type="AlphaFoldDB" id="A0A6P1CZ07"/>
<gene>
    <name evidence="2" type="ORF">GV791_31340</name>
</gene>
<organism evidence="2 3">
    <name type="scientific">Nocardia cyriacigeorgica</name>
    <dbReference type="NCBI Taxonomy" id="135487"/>
    <lineage>
        <taxon>Bacteria</taxon>
        <taxon>Bacillati</taxon>
        <taxon>Actinomycetota</taxon>
        <taxon>Actinomycetes</taxon>
        <taxon>Mycobacteriales</taxon>
        <taxon>Nocardiaceae</taxon>
        <taxon>Nocardia</taxon>
    </lineage>
</organism>
<name>A0A6P1CZ07_9NOCA</name>
<feature type="non-terminal residue" evidence="2">
    <location>
        <position position="114"/>
    </location>
</feature>
<dbReference type="Gene3D" id="3.30.559.10">
    <property type="entry name" value="Chloramphenicol acetyltransferase-like domain"/>
    <property type="match status" value="1"/>
</dbReference>
<dbReference type="Pfam" id="PF00668">
    <property type="entry name" value="Condensation"/>
    <property type="match status" value="1"/>
</dbReference>